<accession>A0ABT7KKH7</accession>
<evidence type="ECO:0000256" key="1">
    <source>
        <dbReference type="ARBA" id="ARBA00022679"/>
    </source>
</evidence>
<dbReference type="RefSeq" id="WP_285882582.1">
    <property type="nucleotide sequence ID" value="NZ_JARFYN010000045.1"/>
</dbReference>
<dbReference type="Gene3D" id="3.40.50.2020">
    <property type="match status" value="1"/>
</dbReference>
<reference evidence="5" key="1">
    <citation type="submission" date="2023-06" db="EMBL/GenBank/DDBJ databases">
        <title>Phylogenetic Diversity of Rhizobium strains.</title>
        <authorList>
            <person name="Moura F.T."/>
            <person name="Helene L.C.F."/>
            <person name="Hungria M."/>
        </authorList>
    </citation>
    <scope>NUCLEOTIDE SEQUENCE</scope>
    <source>
        <strain evidence="5">CCGE524</strain>
    </source>
</reference>
<evidence type="ECO:0000259" key="4">
    <source>
        <dbReference type="PROSITE" id="PS51278"/>
    </source>
</evidence>
<dbReference type="InterPro" id="IPR000836">
    <property type="entry name" value="PRTase_dom"/>
</dbReference>
<dbReference type="Proteomes" id="UP001172630">
    <property type="component" value="Unassembled WGS sequence"/>
</dbReference>
<organism evidence="5 6">
    <name type="scientific">Rhizobium calliandrae</name>
    <dbReference type="NCBI Taxonomy" id="1312182"/>
    <lineage>
        <taxon>Bacteria</taxon>
        <taxon>Pseudomonadati</taxon>
        <taxon>Pseudomonadota</taxon>
        <taxon>Alphaproteobacteria</taxon>
        <taxon>Hyphomicrobiales</taxon>
        <taxon>Rhizobiaceae</taxon>
        <taxon>Rhizobium/Agrobacterium group</taxon>
        <taxon>Rhizobium</taxon>
    </lineage>
</organism>
<feature type="region of interest" description="Disordered" evidence="3">
    <location>
        <begin position="84"/>
        <end position="104"/>
    </location>
</feature>
<keyword evidence="2" id="KW-0315">Glutamine amidotransferase</keyword>
<dbReference type="Pfam" id="PF13537">
    <property type="entry name" value="GATase_7"/>
    <property type="match status" value="1"/>
</dbReference>
<proteinExistence type="predicted"/>
<dbReference type="InterPro" id="IPR017932">
    <property type="entry name" value="GATase_2_dom"/>
</dbReference>
<protein>
    <recommendedName>
        <fullName evidence="4">Glutamine amidotransferase type-2 domain-containing protein</fullName>
    </recommendedName>
</protein>
<dbReference type="Gene3D" id="3.60.20.10">
    <property type="entry name" value="Glutamine Phosphoribosylpyrophosphate, subunit 1, domain 1"/>
    <property type="match status" value="1"/>
</dbReference>
<evidence type="ECO:0000256" key="3">
    <source>
        <dbReference type="SAM" id="MobiDB-lite"/>
    </source>
</evidence>
<name>A0ABT7KKH7_9HYPH</name>
<dbReference type="EMBL" id="JARFYN010000045">
    <property type="protein sequence ID" value="MDL2409139.1"/>
    <property type="molecule type" value="Genomic_DNA"/>
</dbReference>
<dbReference type="InterPro" id="IPR029057">
    <property type="entry name" value="PRTase-like"/>
</dbReference>
<keyword evidence="6" id="KW-1185">Reference proteome</keyword>
<evidence type="ECO:0000256" key="2">
    <source>
        <dbReference type="ARBA" id="ARBA00022962"/>
    </source>
</evidence>
<feature type="domain" description="Glutamine amidotransferase type-2" evidence="4">
    <location>
        <begin position="2"/>
        <end position="241"/>
    </location>
</feature>
<sequence>MSGIAAAFLPPSTDLTVTAFDRLKQMVPKLSHRGQAEITIAAFMQKDGLRYSKAPQSSYDSLCFQHYERDPAFRPHVAIANLHSRGDRPNDFGEVESTPKKPGTSRPIAIALDGALVNGGKLRAELLAEGHMPADDTDAELLLNLIDRSFNRDGQLYGAPTDYENTFRDIDHRIDGAITLLLLDGEGNLIAYRNRPGLRPLEIMQLDDGSFLFASENCAFAGLKGELRQLLPGHIINIDGKTGSWADHSLSGGPYKARLCAYEALYLGNPDSSIEGQSHFQTRYNIGLALGHLLAQRLQKEKCSAPAIVSSMPHTGGPYADGLFAALAESGVLAERREVVATQFTQRTLIGAASQRKARIAEKYRLSQTELTERTIVIVDEALIRGDTSQAVIRMLLAAGATAVHWAIGSPPIVSPNYYGLGIETLEELVFWRVWKKLPPEQRSRTLRFHKMEPEALETIESSTAASIKAATVTYLPFPVLVSLLPCRPDGFDLSPFTLEMPTGAGQKRADRNLRQLMADLPDSEPIHA</sequence>
<comment type="caution">
    <text evidence="5">The sequence shown here is derived from an EMBL/GenBank/DDBJ whole genome shotgun (WGS) entry which is preliminary data.</text>
</comment>
<dbReference type="SUPFAM" id="SSF56235">
    <property type="entry name" value="N-terminal nucleophile aminohydrolases (Ntn hydrolases)"/>
    <property type="match status" value="1"/>
</dbReference>
<gene>
    <name evidence="5" type="ORF">PY650_26580</name>
</gene>
<dbReference type="SUPFAM" id="SSF53271">
    <property type="entry name" value="PRTase-like"/>
    <property type="match status" value="1"/>
</dbReference>
<keyword evidence="1" id="KW-0808">Transferase</keyword>
<evidence type="ECO:0000313" key="5">
    <source>
        <dbReference type="EMBL" id="MDL2409139.1"/>
    </source>
</evidence>
<dbReference type="PROSITE" id="PS51278">
    <property type="entry name" value="GATASE_TYPE_2"/>
    <property type="match status" value="1"/>
</dbReference>
<dbReference type="PANTHER" id="PTHR11907">
    <property type="entry name" value="AMIDOPHOSPHORIBOSYLTRANSFERASE"/>
    <property type="match status" value="1"/>
</dbReference>
<dbReference type="InterPro" id="IPR029055">
    <property type="entry name" value="Ntn_hydrolases_N"/>
</dbReference>
<evidence type="ECO:0000313" key="6">
    <source>
        <dbReference type="Proteomes" id="UP001172630"/>
    </source>
</evidence>
<dbReference type="CDD" id="cd06223">
    <property type="entry name" value="PRTases_typeI"/>
    <property type="match status" value="1"/>
</dbReference>